<evidence type="ECO:0000256" key="3">
    <source>
        <dbReference type="ARBA" id="ARBA00023274"/>
    </source>
</evidence>
<proteinExistence type="inferred from homology"/>
<dbReference type="SUPFAM" id="SSF46906">
    <property type="entry name" value="Ribosomal protein L11, C-terminal domain"/>
    <property type="match status" value="1"/>
</dbReference>
<dbReference type="InterPro" id="IPR006519">
    <property type="entry name" value="Ribosomal_uL11_bac-typ"/>
</dbReference>
<sequence length="149" mass="15598">MSKKAAAAGAVATVRLLVPAGKAAPAPPVGPALGQKGVKSADFCKLFNDQTKHYIQGIPITTVITVNPDRTFTFINKSPPSPWLLKQAAGIEKGSSQPGVVDVGTVSLKHIYEIAKIKSQDPAFEGVSLEAVCRRVIGTARGMGIKVVH</sequence>
<dbReference type="Gene3D" id="3.30.1550.10">
    <property type="entry name" value="Ribosomal protein L11/L12, N-terminal domain"/>
    <property type="match status" value="1"/>
</dbReference>
<organism evidence="7 8">
    <name type="scientific">Polyrhizophydium stewartii</name>
    <dbReference type="NCBI Taxonomy" id="2732419"/>
    <lineage>
        <taxon>Eukaryota</taxon>
        <taxon>Fungi</taxon>
        <taxon>Fungi incertae sedis</taxon>
        <taxon>Chytridiomycota</taxon>
        <taxon>Chytridiomycota incertae sedis</taxon>
        <taxon>Chytridiomycetes</taxon>
        <taxon>Rhizophydiales</taxon>
        <taxon>Rhizophydiales incertae sedis</taxon>
        <taxon>Polyrhizophydium</taxon>
    </lineage>
</organism>
<dbReference type="EMBL" id="JADGIZ020000043">
    <property type="protein sequence ID" value="KAL2913672.1"/>
    <property type="molecule type" value="Genomic_DNA"/>
</dbReference>
<evidence type="ECO:0000259" key="5">
    <source>
        <dbReference type="Pfam" id="PF00298"/>
    </source>
</evidence>
<evidence type="ECO:0000259" key="6">
    <source>
        <dbReference type="Pfam" id="PF03946"/>
    </source>
</evidence>
<name>A0ABR4N2D4_9FUNG</name>
<dbReference type="InterPro" id="IPR036796">
    <property type="entry name" value="Ribosomal_uL11_N_sf"/>
</dbReference>
<dbReference type="InterPro" id="IPR020784">
    <property type="entry name" value="Ribosomal_uL11_N"/>
</dbReference>
<comment type="similarity">
    <text evidence="1 4">Belongs to the universal ribosomal protein uL11 family.</text>
</comment>
<dbReference type="InterPro" id="IPR036769">
    <property type="entry name" value="Ribosomal_uL11_C_sf"/>
</dbReference>
<gene>
    <name evidence="7" type="primary">MRPL19</name>
    <name evidence="7" type="ORF">HK105_206832</name>
</gene>
<dbReference type="CDD" id="cd00349">
    <property type="entry name" value="Ribosomal_L11"/>
    <property type="match status" value="1"/>
</dbReference>
<evidence type="ECO:0000256" key="1">
    <source>
        <dbReference type="ARBA" id="ARBA00010537"/>
    </source>
</evidence>
<dbReference type="NCBIfam" id="TIGR01632">
    <property type="entry name" value="L11_bact"/>
    <property type="match status" value="1"/>
</dbReference>
<comment type="caution">
    <text evidence="7">The sequence shown here is derived from an EMBL/GenBank/DDBJ whole genome shotgun (WGS) entry which is preliminary data.</text>
</comment>
<keyword evidence="2 4" id="KW-0689">Ribosomal protein</keyword>
<dbReference type="SUPFAM" id="SSF54747">
    <property type="entry name" value="Ribosomal L11/L12e N-terminal domain"/>
    <property type="match status" value="1"/>
</dbReference>
<dbReference type="InterPro" id="IPR000911">
    <property type="entry name" value="Ribosomal_uL11"/>
</dbReference>
<evidence type="ECO:0000256" key="2">
    <source>
        <dbReference type="ARBA" id="ARBA00022980"/>
    </source>
</evidence>
<keyword evidence="3 4" id="KW-0687">Ribonucleoprotein</keyword>
<dbReference type="PANTHER" id="PTHR11661">
    <property type="entry name" value="60S RIBOSOMAL PROTEIN L12"/>
    <property type="match status" value="1"/>
</dbReference>
<keyword evidence="8" id="KW-1185">Reference proteome</keyword>
<dbReference type="GO" id="GO:0005840">
    <property type="term" value="C:ribosome"/>
    <property type="evidence" value="ECO:0007669"/>
    <property type="project" value="UniProtKB-KW"/>
</dbReference>
<accession>A0ABR4N2D4</accession>
<dbReference type="Pfam" id="PF03946">
    <property type="entry name" value="Ribosomal_L11_N"/>
    <property type="match status" value="1"/>
</dbReference>
<dbReference type="SMART" id="SM00649">
    <property type="entry name" value="RL11"/>
    <property type="match status" value="1"/>
</dbReference>
<protein>
    <submittedName>
        <fullName evidence="7">Mitochondrial 54S ribosomal protein YmL19</fullName>
    </submittedName>
</protein>
<dbReference type="Proteomes" id="UP001527925">
    <property type="component" value="Unassembled WGS sequence"/>
</dbReference>
<dbReference type="Gene3D" id="1.10.10.250">
    <property type="entry name" value="Ribosomal protein L11, C-terminal domain"/>
    <property type="match status" value="1"/>
</dbReference>
<evidence type="ECO:0000256" key="4">
    <source>
        <dbReference type="RuleBase" id="RU003978"/>
    </source>
</evidence>
<dbReference type="InterPro" id="IPR020783">
    <property type="entry name" value="Ribosomal_uL11_C"/>
</dbReference>
<dbReference type="Pfam" id="PF00298">
    <property type="entry name" value="Ribosomal_L11"/>
    <property type="match status" value="1"/>
</dbReference>
<feature type="domain" description="Large ribosomal subunit protein uL11 N-terminal" evidence="6">
    <location>
        <begin position="14"/>
        <end position="72"/>
    </location>
</feature>
<reference evidence="7 8" key="1">
    <citation type="submission" date="2023-09" db="EMBL/GenBank/DDBJ databases">
        <title>Pangenome analysis of Batrachochytrium dendrobatidis and related Chytrids.</title>
        <authorList>
            <person name="Yacoub M.N."/>
            <person name="Stajich J.E."/>
            <person name="James T.Y."/>
        </authorList>
    </citation>
    <scope>NUCLEOTIDE SEQUENCE [LARGE SCALE GENOMIC DNA]</scope>
    <source>
        <strain evidence="7 8">JEL0888</strain>
    </source>
</reference>
<evidence type="ECO:0000313" key="7">
    <source>
        <dbReference type="EMBL" id="KAL2913672.1"/>
    </source>
</evidence>
<dbReference type="HAMAP" id="MF_00736">
    <property type="entry name" value="Ribosomal_uL11"/>
    <property type="match status" value="1"/>
</dbReference>
<dbReference type="PANTHER" id="PTHR11661:SF1">
    <property type="entry name" value="LARGE RIBOSOMAL SUBUNIT PROTEIN UL11M"/>
    <property type="match status" value="1"/>
</dbReference>
<feature type="domain" description="Large ribosomal subunit protein uL11 C-terminal" evidence="5">
    <location>
        <begin position="77"/>
        <end position="147"/>
    </location>
</feature>
<evidence type="ECO:0000313" key="8">
    <source>
        <dbReference type="Proteomes" id="UP001527925"/>
    </source>
</evidence>